<dbReference type="GO" id="GO:0004363">
    <property type="term" value="F:glutathione synthase activity"/>
    <property type="evidence" value="ECO:0007669"/>
    <property type="project" value="UniProtKB-UniRule"/>
</dbReference>
<feature type="binding site" evidence="16">
    <location>
        <position position="166"/>
    </location>
    <ligand>
        <name>ATP</name>
        <dbReference type="ChEBI" id="CHEBI:30616"/>
    </ligand>
</feature>
<feature type="binding site" evidence="16">
    <location>
        <begin position="421"/>
        <end position="424"/>
    </location>
    <ligand>
        <name>ATP</name>
        <dbReference type="ChEBI" id="CHEBI:30616"/>
    </ligand>
</feature>
<feature type="binding site" evidence="17">
    <location>
        <position position="168"/>
    </location>
    <ligand>
        <name>Mg(2+)</name>
        <dbReference type="ChEBI" id="CHEBI:18420"/>
    </ligand>
</feature>
<dbReference type="AlphaFoldDB" id="A0A8J1Y942"/>
<dbReference type="SUPFAM" id="SSF52440">
    <property type="entry name" value="PreATP-grasp domain"/>
    <property type="match status" value="1"/>
</dbReference>
<dbReference type="UniPathway" id="UPA00142">
    <property type="reaction ID" value="UER00210"/>
</dbReference>
<evidence type="ECO:0000256" key="16">
    <source>
        <dbReference type="PIRSR" id="PIRSR001558-1"/>
    </source>
</evidence>
<dbReference type="Gene3D" id="3.40.50.1760">
    <property type="entry name" value="Glutathione synthase, substrate-binding domain superfamily, eukaryotic"/>
    <property type="match status" value="1"/>
</dbReference>
<dbReference type="Gene3D" id="1.10.1080.10">
    <property type="entry name" value="Glutathione Synthetase, Chain A, domain 3"/>
    <property type="match status" value="1"/>
</dbReference>
<dbReference type="InterPro" id="IPR014709">
    <property type="entry name" value="Glutathione_synthase_C_euk"/>
</dbReference>
<keyword evidence="7 15" id="KW-0317">Glutathione biosynthesis</keyword>
<dbReference type="InterPro" id="IPR005615">
    <property type="entry name" value="Glutathione_synthase"/>
</dbReference>
<comment type="function">
    <text evidence="14">Catalyzes the production of glutathione from gamma-glutamylcysteine and glycine in an ATP-dependent manner. Glutathione (gamma-glutamylcysteinylglycine, GSH) is the most abundant intracellular thiol in living aerobic cells and is required for numerous processes including the protection of cells against oxidative damage, amino acid transport, the detoxification of foreign compounds, the maintenance of protein sulfhydryl groups in a reduced state and acts as a cofactor for a number of enzymes. Participates in ophthalmate biosynthesis in hepatocytes.</text>
</comment>
<organism evidence="18 19">
    <name type="scientific">Owenia fusiformis</name>
    <name type="common">Polychaete worm</name>
    <dbReference type="NCBI Taxonomy" id="6347"/>
    <lineage>
        <taxon>Eukaryota</taxon>
        <taxon>Metazoa</taxon>
        <taxon>Spiralia</taxon>
        <taxon>Lophotrochozoa</taxon>
        <taxon>Annelida</taxon>
        <taxon>Polychaeta</taxon>
        <taxon>Sedentaria</taxon>
        <taxon>Canalipalpata</taxon>
        <taxon>Sabellida</taxon>
        <taxon>Oweniida</taxon>
        <taxon>Oweniidae</taxon>
        <taxon>Owenia</taxon>
    </lineage>
</organism>
<keyword evidence="19" id="KW-1185">Reference proteome</keyword>
<dbReference type="PANTHER" id="PTHR11130:SF0">
    <property type="entry name" value="GLUTATHIONE SYNTHETASE"/>
    <property type="match status" value="1"/>
</dbReference>
<dbReference type="PIRSF" id="PIRSF001558">
    <property type="entry name" value="GSHase"/>
    <property type="match status" value="1"/>
</dbReference>
<comment type="cofactor">
    <cofactor evidence="15 17">
        <name>Mg(2+)</name>
        <dbReference type="ChEBI" id="CHEBI:18420"/>
    </cofactor>
    <text evidence="15 17">Binds 1 Mg(2+) ion per subunit.</text>
</comment>
<dbReference type="PANTHER" id="PTHR11130">
    <property type="entry name" value="GLUTATHIONE SYNTHETASE"/>
    <property type="match status" value="1"/>
</dbReference>
<dbReference type="InterPro" id="IPR004887">
    <property type="entry name" value="GSH_synth_subst-bd"/>
</dbReference>
<comment type="catalytic activity">
    <reaction evidence="13">
        <text>gamma-L-glutamyl-(2S)-2-aminobutanoate + glycine + ATP = ophthalmate + ADP + phosphate + H(+)</text>
        <dbReference type="Rhea" id="RHEA:72075"/>
        <dbReference type="ChEBI" id="CHEBI:15378"/>
        <dbReference type="ChEBI" id="CHEBI:30616"/>
        <dbReference type="ChEBI" id="CHEBI:43474"/>
        <dbReference type="ChEBI" id="CHEBI:57305"/>
        <dbReference type="ChEBI" id="CHEBI:189406"/>
        <dbReference type="ChEBI" id="CHEBI:189750"/>
        <dbReference type="ChEBI" id="CHEBI:456216"/>
    </reaction>
    <physiologicalReaction direction="left-to-right" evidence="13">
        <dbReference type="Rhea" id="RHEA:72076"/>
    </physiologicalReaction>
</comment>
<dbReference type="GO" id="GO:0005829">
    <property type="term" value="C:cytosol"/>
    <property type="evidence" value="ECO:0007669"/>
    <property type="project" value="TreeGrafter"/>
</dbReference>
<comment type="subunit">
    <text evidence="3">Homodimer.</text>
</comment>
<dbReference type="NCBIfam" id="TIGR01986">
    <property type="entry name" value="glut_syn_euk"/>
    <property type="match status" value="1"/>
</dbReference>
<evidence type="ECO:0000256" key="4">
    <source>
        <dbReference type="ARBA" id="ARBA00012214"/>
    </source>
</evidence>
<evidence type="ECO:0000256" key="1">
    <source>
        <dbReference type="ARBA" id="ARBA00004965"/>
    </source>
</evidence>
<feature type="binding site" evidence="17">
    <location>
        <position position="391"/>
    </location>
    <ligand>
        <name>Mg(2+)</name>
        <dbReference type="ChEBI" id="CHEBI:18420"/>
    </ligand>
</feature>
<feature type="binding site" evidence="16">
    <location>
        <position position="242"/>
    </location>
    <ligand>
        <name>substrate</name>
    </ligand>
</feature>
<dbReference type="EMBL" id="CAIIXF020000003">
    <property type="protein sequence ID" value="CAH1780473.1"/>
    <property type="molecule type" value="Genomic_DNA"/>
</dbReference>
<dbReference type="InterPro" id="IPR014049">
    <property type="entry name" value="Glutathione_synthase_N_euk"/>
</dbReference>
<dbReference type="Proteomes" id="UP000749559">
    <property type="component" value="Unassembled WGS sequence"/>
</dbReference>
<gene>
    <name evidence="18" type="ORF">OFUS_LOCUS7163</name>
</gene>
<reference evidence="18" key="1">
    <citation type="submission" date="2022-03" db="EMBL/GenBank/DDBJ databases">
        <authorList>
            <person name="Martin C."/>
        </authorList>
    </citation>
    <scope>NUCLEOTIDE SEQUENCE</scope>
</reference>
<dbReference type="GO" id="GO:0005524">
    <property type="term" value="F:ATP binding"/>
    <property type="evidence" value="ECO:0007669"/>
    <property type="project" value="UniProtKB-UniRule"/>
</dbReference>
<comment type="caution">
    <text evidence="18">The sequence shown here is derived from an EMBL/GenBank/DDBJ whole genome shotgun (WGS) entry which is preliminary data.</text>
</comment>
<dbReference type="EC" id="6.3.2.3" evidence="4 15"/>
<dbReference type="GO" id="GO:0000287">
    <property type="term" value="F:magnesium ion binding"/>
    <property type="evidence" value="ECO:0007669"/>
    <property type="project" value="UniProtKB-UniRule"/>
</dbReference>
<protein>
    <recommendedName>
        <fullName evidence="5 15">Glutathione synthetase</fullName>
        <shortName evidence="15">GSH-S</shortName>
        <ecNumber evidence="4 15">6.3.2.3</ecNumber>
    </recommendedName>
</protein>
<evidence type="ECO:0000256" key="15">
    <source>
        <dbReference type="PIRNR" id="PIRNR001558"/>
    </source>
</evidence>
<feature type="binding site" evidence="17">
    <location>
        <position position="166"/>
    </location>
    <ligand>
        <name>Mg(2+)</name>
        <dbReference type="ChEBI" id="CHEBI:18420"/>
    </ligand>
</feature>
<feature type="binding site" evidence="16">
    <location>
        <position position="481"/>
    </location>
    <ligand>
        <name>ATP</name>
        <dbReference type="ChEBI" id="CHEBI:30616"/>
    </ligand>
</feature>
<dbReference type="FunFam" id="3.30.1490.50:FF:000001">
    <property type="entry name" value="Glutathione synthetase"/>
    <property type="match status" value="1"/>
</dbReference>
<evidence type="ECO:0000256" key="12">
    <source>
        <dbReference type="ARBA" id="ARBA00048871"/>
    </source>
</evidence>
<dbReference type="GO" id="GO:0043295">
    <property type="term" value="F:glutathione binding"/>
    <property type="evidence" value="ECO:0007669"/>
    <property type="project" value="UniProtKB-UniRule"/>
</dbReference>
<evidence type="ECO:0000256" key="11">
    <source>
        <dbReference type="ARBA" id="ARBA00022842"/>
    </source>
</evidence>
<keyword evidence="10 15" id="KW-0067">ATP-binding</keyword>
<name>A0A8J1Y942_OWEFU</name>
<dbReference type="InterPro" id="IPR014042">
    <property type="entry name" value="Glutathione_synthase_a-hlx"/>
</dbReference>
<sequence>MIGQGIAMETVLPLPLATEKLDVLLDKAQDFAISHGITNRLKDKPLTADKAQIVPYLLLPSPMIRKRFTEAVEVQKDFNKLYHKVAHDYNFLRDALKSVIEVDSFTKGLWDIYETVRNEGIAQPIRFGIVRSDYMVDYDPEPSQSIMGNGDDCGPNDSNTSIRQVEYNTIAIGMAGLQTQVAKLHRYLASEMELEDLTENLVETNPVSGLASGIVNAWQIYGNGRAVVVFLVDALERNVYDQRWLEYAIYEQNSRIRILRCTIQDMREAILTKDKKLIIKEKEVGIVYFRSLYSPDSFTSDEDWKTRLKIERSTAIKCPNINLHLSGAKKVQQELTKPGIVERYIKDPQAVQRIRATFAQQFSLEQNEEGDNAVRLGIEKSERFVLKPQREGGGNNLFGDDIKDLLSKIKDSNERTQYILMEKIRPPVFKNYAVRADESVALWDMVSEFGIYGVIIGTSDGIIMNTECGHLVRTKTLGTNEGGVAAGFAALDSPYLV</sequence>
<dbReference type="InterPro" id="IPR037013">
    <property type="entry name" value="GSH-S_sub-bd_sf"/>
</dbReference>
<comment type="pathway">
    <text evidence="1 15">Sulfur metabolism; glutathione biosynthesis; glutathione from L-cysteine and L-glutamate: step 2/2.</text>
</comment>
<evidence type="ECO:0000256" key="2">
    <source>
        <dbReference type="ARBA" id="ARBA00010385"/>
    </source>
</evidence>
<evidence type="ECO:0000313" key="18">
    <source>
        <dbReference type="EMBL" id="CAH1780473.1"/>
    </source>
</evidence>
<dbReference type="FunFam" id="3.40.50.1760:FF:000001">
    <property type="entry name" value="Glutathione synthetase"/>
    <property type="match status" value="1"/>
</dbReference>
<keyword evidence="6 15" id="KW-0436">Ligase</keyword>
<feature type="binding site" evidence="16">
    <location>
        <position position="473"/>
    </location>
    <ligand>
        <name>substrate</name>
    </ligand>
</feature>
<accession>A0A8J1Y942</accession>
<dbReference type="Pfam" id="PF03199">
    <property type="entry name" value="GSH_synthase"/>
    <property type="match status" value="1"/>
</dbReference>
<feature type="binding site" evidence="16">
    <location>
        <position position="448"/>
    </location>
    <ligand>
        <name>ATP</name>
        <dbReference type="ChEBI" id="CHEBI:30616"/>
    </ligand>
</feature>
<proteinExistence type="inferred from homology"/>
<dbReference type="Gene3D" id="3.30.1490.50">
    <property type="match status" value="1"/>
</dbReference>
<keyword evidence="8 15" id="KW-0479">Metal-binding</keyword>
<evidence type="ECO:0000256" key="9">
    <source>
        <dbReference type="ARBA" id="ARBA00022741"/>
    </source>
</evidence>
<evidence type="ECO:0000256" key="13">
    <source>
        <dbReference type="ARBA" id="ARBA00052123"/>
    </source>
</evidence>
<dbReference type="InterPro" id="IPR016185">
    <property type="entry name" value="PreATP-grasp_dom_sf"/>
</dbReference>
<dbReference type="SUPFAM" id="SSF56059">
    <property type="entry name" value="Glutathione synthetase ATP-binding domain-like"/>
    <property type="match status" value="1"/>
</dbReference>
<feature type="binding site" evidence="16">
    <location>
        <position position="329"/>
    </location>
    <ligand>
        <name>ATP</name>
        <dbReference type="ChEBI" id="CHEBI:30616"/>
    </ligand>
</feature>
<evidence type="ECO:0000256" key="3">
    <source>
        <dbReference type="ARBA" id="ARBA00011738"/>
    </source>
</evidence>
<keyword evidence="11 15" id="KW-0460">Magnesium</keyword>
<comment type="catalytic activity">
    <reaction evidence="12">
        <text>gamma-L-glutamyl-L-cysteine + glycine + ATP = glutathione + ADP + phosphate + H(+)</text>
        <dbReference type="Rhea" id="RHEA:13557"/>
        <dbReference type="ChEBI" id="CHEBI:15378"/>
        <dbReference type="ChEBI" id="CHEBI:30616"/>
        <dbReference type="ChEBI" id="CHEBI:43474"/>
        <dbReference type="ChEBI" id="CHEBI:57305"/>
        <dbReference type="ChEBI" id="CHEBI:57925"/>
        <dbReference type="ChEBI" id="CHEBI:58173"/>
        <dbReference type="ChEBI" id="CHEBI:456216"/>
        <dbReference type="EC" id="6.3.2.3"/>
    </reaction>
    <physiologicalReaction direction="left-to-right" evidence="12">
        <dbReference type="Rhea" id="RHEA:13558"/>
    </physiologicalReaction>
</comment>
<evidence type="ECO:0000256" key="6">
    <source>
        <dbReference type="ARBA" id="ARBA00022598"/>
    </source>
</evidence>
<dbReference type="Pfam" id="PF03917">
    <property type="entry name" value="GSH_synth_ATP"/>
    <property type="match status" value="1"/>
</dbReference>
<comment type="similarity">
    <text evidence="2 15">Belongs to the eukaryotic GSH synthase family.</text>
</comment>
<evidence type="ECO:0000256" key="5">
    <source>
        <dbReference type="ARBA" id="ARBA00020821"/>
    </source>
</evidence>
<dbReference type="Gene3D" id="3.30.1490.80">
    <property type="match status" value="1"/>
</dbReference>
<dbReference type="OrthoDB" id="2020073at2759"/>
<evidence type="ECO:0000256" key="17">
    <source>
        <dbReference type="PIRSR" id="PIRSR001558-2"/>
    </source>
</evidence>
<feature type="binding site" evidence="16">
    <location>
        <begin position="387"/>
        <end position="396"/>
    </location>
    <ligand>
        <name>ATP</name>
        <dbReference type="ChEBI" id="CHEBI:30616"/>
    </ligand>
</feature>
<evidence type="ECO:0000256" key="10">
    <source>
        <dbReference type="ARBA" id="ARBA00022840"/>
    </source>
</evidence>
<feature type="binding site" evidence="16">
    <location>
        <position position="475"/>
    </location>
    <ligand>
        <name>ATP</name>
        <dbReference type="ChEBI" id="CHEBI:30616"/>
    </ligand>
</feature>
<keyword evidence="9 15" id="KW-0547">Nucleotide-binding</keyword>
<evidence type="ECO:0000256" key="14">
    <source>
        <dbReference type="ARBA" id="ARBA00059746"/>
    </source>
</evidence>
<evidence type="ECO:0000256" key="7">
    <source>
        <dbReference type="ARBA" id="ARBA00022684"/>
    </source>
</evidence>
<evidence type="ECO:0000256" key="8">
    <source>
        <dbReference type="ARBA" id="ARBA00022723"/>
    </source>
</evidence>
<dbReference type="Gene3D" id="3.30.470.20">
    <property type="entry name" value="ATP-grasp fold, B domain"/>
    <property type="match status" value="1"/>
</dbReference>
<evidence type="ECO:0000313" key="19">
    <source>
        <dbReference type="Proteomes" id="UP000749559"/>
    </source>
</evidence>